<accession>A0A9P0TLI2</accession>
<reference evidence="1" key="1">
    <citation type="submission" date="2022-05" db="EMBL/GenBank/DDBJ databases">
        <authorList>
            <person name="Okamura Y."/>
        </authorList>
    </citation>
    <scope>NUCLEOTIDE SEQUENCE</scope>
</reference>
<evidence type="ECO:0000313" key="1">
    <source>
        <dbReference type="EMBL" id="CAH4030699.1"/>
    </source>
</evidence>
<dbReference type="EMBL" id="CALOZG010000010">
    <property type="protein sequence ID" value="CAH4030699.1"/>
    <property type="molecule type" value="Genomic_DNA"/>
</dbReference>
<evidence type="ECO:0000313" key="2">
    <source>
        <dbReference type="Proteomes" id="UP001152562"/>
    </source>
</evidence>
<comment type="caution">
    <text evidence="1">The sequence shown here is derived from an EMBL/GenBank/DDBJ whole genome shotgun (WGS) entry which is preliminary data.</text>
</comment>
<proteinExistence type="predicted"/>
<sequence>MDPINNNQFEVRSAKRKVTTGPNVYLNPALDLLANEDPMCNTAMEVTPNKRRKRTTSCNIAAFENTALDLGISKAAVNEFLVRELQNVHKNVRAYETPIKTVITNEDTVYANLTNIPPLPPRNQSGDMLTMDNCHINDSTDIDSGISFMEQKSSNELENNDLSLINKTTNIQTNVTNQVFINNSSNLNLSFIDRLALDSPQPSNQSLYLDDDLNESNIMEIKTITIITKKKIVPIKNTNPFLDPNLEIKVDSTGQNPFLDDIAVLEMEYNEEVLNRPMDIVVPGNNLQPRRLFINDTNSTISTVNDNEHSLGIENNEYENVEFRSESPIYENIDEMVIDSQYNKQSKILGHDVSKFNSIDIMNLNKMSQANNSSESNDSKKHLKHHLLKASNKLSKKVFKTLKKTFKPEKIEPNVTLNPYEVPRKPPKEKMDKIDSGIENPALKLDNSDDIEIEELCENEDEHYETIKTIRNTRLNENVTPLRERCTGNDSHNKTNTPSKKVRFDSTLNREKIITGDSFDCDVQSPGFDAKIDRYHDELENCINERKFIQQNINTVPSSVYHRLSVRDKRLCQTIGGKETENKLLLQISEAEQVSDFERILNSNAILWKRSASRTHGHVWQRHATHTPTSFCSRPRSSYSLRAVSQAYQILFRQHEESLQPLIDKYRQNNLNDHKDPSASLLESNWFENLQDLSEFYEDDPILQREIETITDRIITEEVKPSEGEQTTTRSLFNVNLAELFGLHVNGDGVSPTYREEQGPSSVTDIKEHCDGKEWLDPIMSSNPNNRSHSGEGDSGVDCLSQNLTAVQIDCDTNVPTITFSNCCEGRSRADIPNNTNVIHLAVPTIEDSDESRPPMM</sequence>
<keyword evidence="2" id="KW-1185">Reference proteome</keyword>
<dbReference type="AlphaFoldDB" id="A0A9P0TLI2"/>
<dbReference type="Proteomes" id="UP001152562">
    <property type="component" value="Unassembled WGS sequence"/>
</dbReference>
<gene>
    <name evidence="1" type="ORF">PIBRA_LOCUS7321</name>
</gene>
<name>A0A9P0TLI2_PIEBR</name>
<protein>
    <submittedName>
        <fullName evidence="1">Uncharacterized protein</fullName>
    </submittedName>
</protein>
<organism evidence="1 2">
    <name type="scientific">Pieris brassicae</name>
    <name type="common">White butterfly</name>
    <name type="synonym">Large white butterfly</name>
    <dbReference type="NCBI Taxonomy" id="7116"/>
    <lineage>
        <taxon>Eukaryota</taxon>
        <taxon>Metazoa</taxon>
        <taxon>Ecdysozoa</taxon>
        <taxon>Arthropoda</taxon>
        <taxon>Hexapoda</taxon>
        <taxon>Insecta</taxon>
        <taxon>Pterygota</taxon>
        <taxon>Neoptera</taxon>
        <taxon>Endopterygota</taxon>
        <taxon>Lepidoptera</taxon>
        <taxon>Glossata</taxon>
        <taxon>Ditrysia</taxon>
        <taxon>Papilionoidea</taxon>
        <taxon>Pieridae</taxon>
        <taxon>Pierinae</taxon>
        <taxon>Pieris</taxon>
    </lineage>
</organism>